<dbReference type="PANTHER" id="PTHR43185">
    <property type="entry name" value="FERROUS IRON TRANSPORT PROTEIN B"/>
    <property type="match status" value="1"/>
</dbReference>
<dbReference type="Gene3D" id="3.40.50.300">
    <property type="entry name" value="P-loop containing nucleotide triphosphate hydrolases"/>
    <property type="match status" value="1"/>
</dbReference>
<keyword evidence="8 12" id="KW-0472">Membrane</keyword>
<keyword evidence="7 10" id="KW-0342">GTP-binding</keyword>
<keyword evidence="2 12" id="KW-0813">Transport</keyword>
<dbReference type="InterPro" id="IPR027417">
    <property type="entry name" value="P-loop_NTPase"/>
</dbReference>
<protein>
    <recommendedName>
        <fullName evidence="9 12">Ferrous iron transport protein B</fullName>
    </recommendedName>
</protein>
<feature type="transmembrane region" description="Helical" evidence="12">
    <location>
        <begin position="524"/>
        <end position="547"/>
    </location>
</feature>
<dbReference type="GO" id="GO:0015093">
    <property type="term" value="F:ferrous iron transmembrane transporter activity"/>
    <property type="evidence" value="ECO:0007669"/>
    <property type="project" value="UniProtKB-UniRule"/>
</dbReference>
<feature type="region of interest" description="Disordered" evidence="13">
    <location>
        <begin position="161"/>
        <end position="181"/>
    </location>
</feature>
<evidence type="ECO:0000256" key="3">
    <source>
        <dbReference type="ARBA" id="ARBA00022475"/>
    </source>
</evidence>
<feature type="binding site" evidence="10">
    <location>
        <begin position="7"/>
        <end position="14"/>
    </location>
    <ligand>
        <name>GTP</name>
        <dbReference type="ChEBI" id="CHEBI:37565"/>
        <label>1</label>
    </ligand>
</feature>
<evidence type="ECO:0000256" key="8">
    <source>
        <dbReference type="ARBA" id="ARBA00023136"/>
    </source>
</evidence>
<evidence type="ECO:0000256" key="7">
    <source>
        <dbReference type="ARBA" id="ARBA00023134"/>
    </source>
</evidence>
<name>A0A8J7UU94_9BACT</name>
<feature type="transmembrane region" description="Helical" evidence="12">
    <location>
        <begin position="254"/>
        <end position="275"/>
    </location>
</feature>
<feature type="binding site" evidence="10">
    <location>
        <begin position="111"/>
        <end position="114"/>
    </location>
    <ligand>
        <name>GTP</name>
        <dbReference type="ChEBI" id="CHEBI:37565"/>
        <label>1</label>
    </ligand>
</feature>
<dbReference type="PROSITE" id="PS51711">
    <property type="entry name" value="G_FEOB"/>
    <property type="match status" value="1"/>
</dbReference>
<dbReference type="Proteomes" id="UP000673975">
    <property type="component" value="Unassembled WGS sequence"/>
</dbReference>
<comment type="function">
    <text evidence="12">Probable transporter of a GTP-driven Fe(2+) uptake system.</text>
</comment>
<feature type="compositionally biased region" description="Polar residues" evidence="13">
    <location>
        <begin position="166"/>
        <end position="177"/>
    </location>
</feature>
<feature type="binding site" evidence="10">
    <location>
        <begin position="53"/>
        <end position="56"/>
    </location>
    <ligand>
        <name>GTP</name>
        <dbReference type="ChEBI" id="CHEBI:37565"/>
        <label>1</label>
    </ligand>
</feature>
<sequence length="625" mass="66867">MRVLLTGNPNVGKSAIFSRLTGTDVMVSNYSGTTVEYARGSLKINSVKADLVDLPGTFSLDPTNKAEQVAVSMLGEGDVIVNVADAGNLERSLYLSLQLVQTGSPVILVLNMWDEVKKKKIKIDVEKLQHRLGIPVVTTSAVTGDGISELRSRLESLLLNGKAGTTGPSARRQSATGKSYPHNKYDAADASHSGQGYGCAFGNLPGSHNDQSGRAGGSDAIWSEIDKIISDCQTDEHRGSSIPAKAESLSVHPAAGPLLAFAVLIASFAFVALFGDLLHEIMEDLFLFLWLPVTTWLSEWLGGTGFVHSILVGNLIDGSIDMEESFGLLTTGLFIPFAVVLPFIFCFYVVLSLLEDVGYLPRLGVVVDSIMRKLGIHGLSVVPLMLGVGCNVPGVMAGRMLETKKERFIVATLIAIVVPCMAQQAMVIGLLGQAGLAGLLLVYGTLFLLLLILGWSMNLFLGGKTTEMLIDLPPFRKPYAESLSKKIYMRMNGFIRGALPYVLLGVFVVNIFYTMGIIGYISDAFAPVITGLFGLPGEAGAAMIVGFLRKDVAVGMLVPLGMEVSELIVASVVLMVYFPCVATFVVLFKEIGWPSLLKLIAIMLAIVLFAGGGLNLLLQTAGLWQ</sequence>
<evidence type="ECO:0000256" key="12">
    <source>
        <dbReference type="RuleBase" id="RU362098"/>
    </source>
</evidence>
<dbReference type="NCBIfam" id="TIGR00231">
    <property type="entry name" value="small_GTP"/>
    <property type="match status" value="1"/>
</dbReference>
<dbReference type="GO" id="GO:0005886">
    <property type="term" value="C:plasma membrane"/>
    <property type="evidence" value="ECO:0007669"/>
    <property type="project" value="UniProtKB-SubCell"/>
</dbReference>
<feature type="binding site" evidence="10">
    <location>
        <begin position="32"/>
        <end position="36"/>
    </location>
    <ligand>
        <name>GTP</name>
        <dbReference type="ChEBI" id="CHEBI:37565"/>
        <label>1</label>
    </ligand>
</feature>
<proteinExistence type="inferred from homology"/>
<comment type="caution">
    <text evidence="15">The sequence shown here is derived from an EMBL/GenBank/DDBJ whole genome shotgun (WGS) entry which is preliminary data.</text>
</comment>
<evidence type="ECO:0000256" key="10">
    <source>
        <dbReference type="PIRSR" id="PIRSR603373-1"/>
    </source>
</evidence>
<feature type="transmembrane region" description="Helical" evidence="12">
    <location>
        <begin position="437"/>
        <end position="461"/>
    </location>
</feature>
<keyword evidence="5 10" id="KW-0547">Nucleotide-binding</keyword>
<feature type="transmembrane region" description="Helical" evidence="12">
    <location>
        <begin position="599"/>
        <end position="618"/>
    </location>
</feature>
<feature type="transmembrane region" description="Helical" evidence="12">
    <location>
        <begin position="408"/>
        <end position="431"/>
    </location>
</feature>
<dbReference type="GO" id="GO:0005525">
    <property type="term" value="F:GTP binding"/>
    <property type="evidence" value="ECO:0007669"/>
    <property type="project" value="UniProtKB-KW"/>
</dbReference>
<comment type="similarity">
    <text evidence="12">Belongs to the TRAFAC class TrmE-Era-EngA-EngB-Septin-like GTPase superfamily. FeoB GTPase (TC 9.A.8) family.</text>
</comment>
<keyword evidence="6 12" id="KW-1133">Transmembrane helix</keyword>
<evidence type="ECO:0000256" key="4">
    <source>
        <dbReference type="ARBA" id="ARBA00022692"/>
    </source>
</evidence>
<evidence type="ECO:0000256" key="6">
    <source>
        <dbReference type="ARBA" id="ARBA00022989"/>
    </source>
</evidence>
<dbReference type="AlphaFoldDB" id="A0A8J7UU94"/>
<keyword evidence="12" id="KW-0410">Iron transport</keyword>
<reference evidence="15" key="1">
    <citation type="submission" date="2021-02" db="EMBL/GenBank/DDBJ databases">
        <title>Natronogracilivirga saccharolytica gen. nov. sp. nov. a new anaerobic, haloalkiliphilic carbohydrate-fermenting bacterium from soda lake and proposing of Cyclonatronumiaceae fam. nov. in the phylum Balneolaeota.</title>
        <authorList>
            <person name="Zhilina T.N."/>
            <person name="Sorokin D.Y."/>
            <person name="Zavarzina D.G."/>
            <person name="Toshchakov S.V."/>
            <person name="Kublanov I.V."/>
        </authorList>
    </citation>
    <scope>NUCLEOTIDE SEQUENCE</scope>
    <source>
        <strain evidence="15">Z-1702</strain>
    </source>
</reference>
<keyword evidence="4 12" id="KW-0812">Transmembrane</keyword>
<dbReference type="InterPro" id="IPR030389">
    <property type="entry name" value="G_FEOB_dom"/>
</dbReference>
<evidence type="ECO:0000256" key="1">
    <source>
        <dbReference type="ARBA" id="ARBA00004651"/>
    </source>
</evidence>
<gene>
    <name evidence="15" type="primary">feoB</name>
    <name evidence="15" type="ORF">NATSA_01025</name>
</gene>
<dbReference type="InterPro" id="IPR006073">
    <property type="entry name" value="GTP-bd"/>
</dbReference>
<evidence type="ECO:0000256" key="9">
    <source>
        <dbReference type="NCBIfam" id="TIGR00437"/>
    </source>
</evidence>
<dbReference type="GO" id="GO:0046872">
    <property type="term" value="F:metal ion binding"/>
    <property type="evidence" value="ECO:0007669"/>
    <property type="project" value="UniProtKB-KW"/>
</dbReference>
<feature type="transmembrane region" description="Helical" evidence="12">
    <location>
        <begin position="567"/>
        <end position="587"/>
    </location>
</feature>
<dbReference type="InterPro" id="IPR011640">
    <property type="entry name" value="Fe2_transport_prot_B_C"/>
</dbReference>
<dbReference type="Pfam" id="PF07664">
    <property type="entry name" value="FeoB_C"/>
    <property type="match status" value="1"/>
</dbReference>
<dbReference type="InterPro" id="IPR011642">
    <property type="entry name" value="Gate_dom"/>
</dbReference>
<evidence type="ECO:0000313" key="16">
    <source>
        <dbReference type="Proteomes" id="UP000673975"/>
    </source>
</evidence>
<feature type="binding site" evidence="11">
    <location>
        <position position="22"/>
    </location>
    <ligand>
        <name>Mg(2+)</name>
        <dbReference type="ChEBI" id="CHEBI:18420"/>
        <label>1</label>
    </ligand>
</feature>
<keyword evidence="11" id="KW-0479">Metal-binding</keyword>
<organism evidence="15 16">
    <name type="scientific">Natronogracilivirga saccharolytica</name>
    <dbReference type="NCBI Taxonomy" id="2812953"/>
    <lineage>
        <taxon>Bacteria</taxon>
        <taxon>Pseudomonadati</taxon>
        <taxon>Balneolota</taxon>
        <taxon>Balneolia</taxon>
        <taxon>Balneolales</taxon>
        <taxon>Cyclonatronaceae</taxon>
        <taxon>Natronogracilivirga</taxon>
    </lineage>
</organism>
<feature type="transmembrane region" description="Helical" evidence="12">
    <location>
        <begin position="498"/>
        <end position="518"/>
    </location>
</feature>
<feature type="domain" description="FeoB-type G" evidence="14">
    <location>
        <begin position="1"/>
        <end position="160"/>
    </location>
</feature>
<keyword evidence="3" id="KW-1003">Cell membrane</keyword>
<feature type="transmembrane region" description="Helical" evidence="12">
    <location>
        <begin position="328"/>
        <end position="354"/>
    </location>
</feature>
<dbReference type="SUPFAM" id="SSF52540">
    <property type="entry name" value="P-loop containing nucleoside triphosphate hydrolases"/>
    <property type="match status" value="1"/>
</dbReference>
<dbReference type="Pfam" id="PF07670">
    <property type="entry name" value="Gate"/>
    <property type="match status" value="2"/>
</dbReference>
<evidence type="ECO:0000256" key="2">
    <source>
        <dbReference type="ARBA" id="ARBA00022448"/>
    </source>
</evidence>
<keyword evidence="16" id="KW-1185">Reference proteome</keyword>
<comment type="subcellular location">
    <subcellularLocation>
        <location evidence="12">Cell inner membrane</location>
        <topology evidence="12">Multi-pass membrane protein</topology>
    </subcellularLocation>
    <subcellularLocation>
        <location evidence="1">Cell membrane</location>
        <topology evidence="1">Multi-pass membrane protein</topology>
    </subcellularLocation>
</comment>
<evidence type="ECO:0000256" key="5">
    <source>
        <dbReference type="ARBA" id="ARBA00022741"/>
    </source>
</evidence>
<keyword evidence="12" id="KW-0406">Ion transport</keyword>
<dbReference type="PANTHER" id="PTHR43185:SF2">
    <property type="entry name" value="FERROUS IRON TRANSPORT PROTEIN B"/>
    <property type="match status" value="1"/>
</dbReference>
<keyword evidence="12" id="KW-0408">Iron</keyword>
<dbReference type="RefSeq" id="WP_210509535.1">
    <property type="nucleotide sequence ID" value="NZ_JAFIDN010000001.1"/>
</dbReference>
<keyword evidence="11" id="KW-0460">Magnesium</keyword>
<dbReference type="Pfam" id="PF02421">
    <property type="entry name" value="FeoB_N"/>
    <property type="match status" value="1"/>
</dbReference>
<dbReference type="InterPro" id="IPR003373">
    <property type="entry name" value="Fe2_transport_prot-B"/>
</dbReference>
<feature type="transmembrane region" description="Helical" evidence="12">
    <location>
        <begin position="295"/>
        <end position="316"/>
    </location>
</feature>
<dbReference type="InterPro" id="IPR050860">
    <property type="entry name" value="FeoB_GTPase"/>
</dbReference>
<dbReference type="NCBIfam" id="TIGR00437">
    <property type="entry name" value="feoB"/>
    <property type="match status" value="1"/>
</dbReference>
<dbReference type="PRINTS" id="PR00326">
    <property type="entry name" value="GTP1OBG"/>
</dbReference>
<dbReference type="EMBL" id="JAFIDN010000001">
    <property type="protein sequence ID" value="MBP3191236.1"/>
    <property type="molecule type" value="Genomic_DNA"/>
</dbReference>
<feature type="binding site" evidence="11">
    <location>
        <position position="21"/>
    </location>
    <ligand>
        <name>Mg(2+)</name>
        <dbReference type="ChEBI" id="CHEBI:18420"/>
        <label>2</label>
    </ligand>
</feature>
<evidence type="ECO:0000313" key="15">
    <source>
        <dbReference type="EMBL" id="MBP3191236.1"/>
    </source>
</evidence>
<dbReference type="InterPro" id="IPR005225">
    <property type="entry name" value="Small_GTP-bd"/>
</dbReference>
<evidence type="ECO:0000259" key="14">
    <source>
        <dbReference type="PROSITE" id="PS51711"/>
    </source>
</evidence>
<feature type="transmembrane region" description="Helical" evidence="12">
    <location>
        <begin position="374"/>
        <end position="396"/>
    </location>
</feature>
<evidence type="ECO:0000256" key="13">
    <source>
        <dbReference type="SAM" id="MobiDB-lite"/>
    </source>
</evidence>
<evidence type="ECO:0000256" key="11">
    <source>
        <dbReference type="PIRSR" id="PIRSR603373-2"/>
    </source>
</evidence>
<accession>A0A8J7UU94</accession>